<dbReference type="KEGG" id="obg:Verru16b_03531"/>
<gene>
    <name evidence="1" type="ORF">Verru16b_03531</name>
</gene>
<name>A0A1D8AZW2_9BACT</name>
<evidence type="ECO:0000313" key="1">
    <source>
        <dbReference type="EMBL" id="AOS46425.1"/>
    </source>
</evidence>
<keyword evidence="2" id="KW-1185">Reference proteome</keyword>
<evidence type="ECO:0000313" key="2">
    <source>
        <dbReference type="Proteomes" id="UP000095228"/>
    </source>
</evidence>
<reference evidence="1 2" key="1">
    <citation type="submission" date="2016-06" db="EMBL/GenBank/DDBJ databases">
        <title>Three novel species with peptidoglycan cell walls form the new genus Lacunisphaera gen. nov. in the family Opitutaceae of the verrucomicrobial subdivision 4.</title>
        <authorList>
            <person name="Rast P."/>
            <person name="Gloeckner I."/>
            <person name="Jogler M."/>
            <person name="Boedeker C."/>
            <person name="Jeske O."/>
            <person name="Wiegand S."/>
            <person name="Reinhardt R."/>
            <person name="Schumann P."/>
            <person name="Rohde M."/>
            <person name="Spring S."/>
            <person name="Gloeckner F.O."/>
            <person name="Jogler C."/>
        </authorList>
    </citation>
    <scope>NUCLEOTIDE SEQUENCE [LARGE SCALE GENOMIC DNA]</scope>
    <source>
        <strain evidence="1 2">IG16b</strain>
    </source>
</reference>
<dbReference type="EMBL" id="CP016094">
    <property type="protein sequence ID" value="AOS46425.1"/>
    <property type="molecule type" value="Genomic_DNA"/>
</dbReference>
<dbReference type="AlphaFoldDB" id="A0A1D8AZW2"/>
<organism evidence="1 2">
    <name type="scientific">Lacunisphaera limnophila</name>
    <dbReference type="NCBI Taxonomy" id="1838286"/>
    <lineage>
        <taxon>Bacteria</taxon>
        <taxon>Pseudomonadati</taxon>
        <taxon>Verrucomicrobiota</taxon>
        <taxon>Opitutia</taxon>
        <taxon>Opitutales</taxon>
        <taxon>Opitutaceae</taxon>
        <taxon>Lacunisphaera</taxon>
    </lineage>
</organism>
<sequence length="273" mass="30819">MQAQEGILFKRLVAKLGMAQSQPFSSARAELNRLITPQFHTTTERVYLEFPLDHARLTGLEKVRSGKDLKFLLDATLVADQLHLLNNHQGPMDPHIWGFRQRHVLYLQQEITISRDAWITRVLPQTGYGSVHVLEFPAIPIENTETLKHSYDALVQAQERHRLGMYDDSVGKCRVALEPFVTLIEEDDGKGGKKKVPKLKPSWQTKLGQATYQWLNDSFNAVRYAGNPNHHSPNAHYDQLESQMILAVTTALVSYALRTLGAEDGAVGRDGKK</sequence>
<proteinExistence type="predicted"/>
<dbReference type="Proteomes" id="UP000095228">
    <property type="component" value="Chromosome"/>
</dbReference>
<protein>
    <submittedName>
        <fullName evidence="1">Uncharacterized protein</fullName>
    </submittedName>
</protein>
<accession>A0A1D8AZW2</accession>